<protein>
    <submittedName>
        <fullName evidence="2">Uncharacterized protein</fullName>
    </submittedName>
</protein>
<name>A0A0E9T9E5_ANGAN</name>
<feature type="region of interest" description="Disordered" evidence="1">
    <location>
        <begin position="25"/>
        <end position="46"/>
    </location>
</feature>
<evidence type="ECO:0000256" key="1">
    <source>
        <dbReference type="SAM" id="MobiDB-lite"/>
    </source>
</evidence>
<reference evidence="2" key="2">
    <citation type="journal article" date="2015" name="Fish Shellfish Immunol.">
        <title>Early steps in the European eel (Anguilla anguilla)-Vibrio vulnificus interaction in the gills: Role of the RtxA13 toxin.</title>
        <authorList>
            <person name="Callol A."/>
            <person name="Pajuelo D."/>
            <person name="Ebbesson L."/>
            <person name="Teles M."/>
            <person name="MacKenzie S."/>
            <person name="Amaro C."/>
        </authorList>
    </citation>
    <scope>NUCLEOTIDE SEQUENCE</scope>
</reference>
<organism evidence="2">
    <name type="scientific">Anguilla anguilla</name>
    <name type="common">European freshwater eel</name>
    <name type="synonym">Muraena anguilla</name>
    <dbReference type="NCBI Taxonomy" id="7936"/>
    <lineage>
        <taxon>Eukaryota</taxon>
        <taxon>Metazoa</taxon>
        <taxon>Chordata</taxon>
        <taxon>Craniata</taxon>
        <taxon>Vertebrata</taxon>
        <taxon>Euteleostomi</taxon>
        <taxon>Actinopterygii</taxon>
        <taxon>Neopterygii</taxon>
        <taxon>Teleostei</taxon>
        <taxon>Anguilliformes</taxon>
        <taxon>Anguillidae</taxon>
        <taxon>Anguilla</taxon>
    </lineage>
</organism>
<sequence>MGLQKESYDRWTDDNVSGLILPSLRGTLDPGGNTDNHWLKEPFSSW</sequence>
<evidence type="ECO:0000313" key="2">
    <source>
        <dbReference type="EMBL" id="JAH50289.1"/>
    </source>
</evidence>
<dbReference type="EMBL" id="GBXM01058288">
    <property type="protein sequence ID" value="JAH50289.1"/>
    <property type="molecule type" value="Transcribed_RNA"/>
</dbReference>
<dbReference type="AlphaFoldDB" id="A0A0E9T9E5"/>
<proteinExistence type="predicted"/>
<accession>A0A0E9T9E5</accession>
<reference evidence="2" key="1">
    <citation type="submission" date="2014-11" db="EMBL/GenBank/DDBJ databases">
        <authorList>
            <person name="Amaro Gonzalez C."/>
        </authorList>
    </citation>
    <scope>NUCLEOTIDE SEQUENCE</scope>
</reference>